<dbReference type="RefSeq" id="WP_305945631.1">
    <property type="nucleotide sequence ID" value="NZ_JAUZVY010000004.1"/>
</dbReference>
<evidence type="ECO:0000313" key="3">
    <source>
        <dbReference type="Proteomes" id="UP001236258"/>
    </source>
</evidence>
<protein>
    <recommendedName>
        <fullName evidence="4">Outer membrane protein beta-barrel domain-containing protein</fullName>
    </recommendedName>
</protein>
<gene>
    <name evidence="2" type="ORF">Q3O59_11030</name>
</gene>
<comment type="caution">
    <text evidence="2">The sequence shown here is derived from an EMBL/GenBank/DDBJ whole genome shotgun (WGS) entry which is preliminary data.</text>
</comment>
<sequence length="214" mass="23312">MTRTLLILPAVLFSAQTLANGGLFLVDDAAITDEGRCSLDAWWTRQEGAGAGTVIPMCTRSGFEWGLPLTFASGSITAYGLEAKTLLAAPTTDSALAFSTGLMLARDGHRLEEVFINLPFSQQWLPWLELHVNLGALYQYQERDLALSWGAAVTAALWPELAVILESAGIGREDPTLAAGLRWQPMEQWELDLSFGRELESSSNYLAVGFNLAF</sequence>
<feature type="chain" id="PRO_5045959533" description="Outer membrane protein beta-barrel domain-containing protein" evidence="1">
    <location>
        <begin position="20"/>
        <end position="214"/>
    </location>
</feature>
<proteinExistence type="predicted"/>
<evidence type="ECO:0008006" key="4">
    <source>
        <dbReference type="Google" id="ProtNLM"/>
    </source>
</evidence>
<reference evidence="2 3" key="1">
    <citation type="submission" date="2023-08" db="EMBL/GenBank/DDBJ databases">
        <authorList>
            <person name="Joshi A."/>
            <person name="Thite S."/>
        </authorList>
    </citation>
    <scope>NUCLEOTIDE SEQUENCE [LARGE SCALE GENOMIC DNA]</scope>
    <source>
        <strain evidence="2 3">1E1</strain>
    </source>
</reference>
<evidence type="ECO:0000256" key="1">
    <source>
        <dbReference type="SAM" id="SignalP"/>
    </source>
</evidence>
<organism evidence="2 3">
    <name type="scientific">Alkalimonas delamerensis</name>
    <dbReference type="NCBI Taxonomy" id="265981"/>
    <lineage>
        <taxon>Bacteria</taxon>
        <taxon>Pseudomonadati</taxon>
        <taxon>Pseudomonadota</taxon>
        <taxon>Gammaproteobacteria</taxon>
        <taxon>Alkalimonas</taxon>
    </lineage>
</organism>
<evidence type="ECO:0000313" key="2">
    <source>
        <dbReference type="EMBL" id="MDP4529555.1"/>
    </source>
</evidence>
<keyword evidence="1" id="KW-0732">Signal</keyword>
<keyword evidence="3" id="KW-1185">Reference proteome</keyword>
<feature type="signal peptide" evidence="1">
    <location>
        <begin position="1"/>
        <end position="19"/>
    </location>
</feature>
<accession>A0ABT9GS07</accession>
<dbReference type="Proteomes" id="UP001236258">
    <property type="component" value="Unassembled WGS sequence"/>
</dbReference>
<name>A0ABT9GS07_9GAMM</name>
<dbReference type="EMBL" id="JAUZVY010000004">
    <property type="protein sequence ID" value="MDP4529555.1"/>
    <property type="molecule type" value="Genomic_DNA"/>
</dbReference>